<keyword evidence="3" id="KW-0436">Ligase</keyword>
<evidence type="ECO:0000256" key="2">
    <source>
        <dbReference type="SAM" id="SignalP"/>
    </source>
</evidence>
<protein>
    <submittedName>
        <fullName evidence="3">Lysine--tRNA ligase</fullName>
    </submittedName>
</protein>
<dbReference type="EMBL" id="GBHO01038636">
    <property type="protein sequence ID" value="JAG04968.1"/>
    <property type="molecule type" value="Transcribed_RNA"/>
</dbReference>
<feature type="coiled-coil region" evidence="1">
    <location>
        <begin position="26"/>
        <end position="107"/>
    </location>
</feature>
<accession>A0A0A9WEN2</accession>
<evidence type="ECO:0000313" key="3">
    <source>
        <dbReference type="EMBL" id="JAG04968.1"/>
    </source>
</evidence>
<feature type="chain" id="PRO_5002052125" evidence="2">
    <location>
        <begin position="24"/>
        <end position="108"/>
    </location>
</feature>
<name>A0A0A9WEN2_LYGHE</name>
<reference evidence="3" key="1">
    <citation type="journal article" date="2014" name="PLoS ONE">
        <title>Transcriptome-Based Identification of ABC Transporters in the Western Tarnished Plant Bug Lygus hesperus.</title>
        <authorList>
            <person name="Hull J.J."/>
            <person name="Chaney K."/>
            <person name="Geib S.M."/>
            <person name="Fabrick J.A."/>
            <person name="Brent C.S."/>
            <person name="Walsh D."/>
            <person name="Lavine L.C."/>
        </authorList>
    </citation>
    <scope>NUCLEOTIDE SEQUENCE</scope>
</reference>
<reference evidence="3" key="2">
    <citation type="submission" date="2014-07" db="EMBL/GenBank/DDBJ databases">
        <authorList>
            <person name="Hull J."/>
        </authorList>
    </citation>
    <scope>NUCLEOTIDE SEQUENCE</scope>
</reference>
<keyword evidence="2" id="KW-0732">Signal</keyword>
<keyword evidence="1" id="KW-0175">Coiled coil</keyword>
<organism evidence="3">
    <name type="scientific">Lygus hesperus</name>
    <name type="common">Western plant bug</name>
    <dbReference type="NCBI Taxonomy" id="30085"/>
    <lineage>
        <taxon>Eukaryota</taxon>
        <taxon>Metazoa</taxon>
        <taxon>Ecdysozoa</taxon>
        <taxon>Arthropoda</taxon>
        <taxon>Hexapoda</taxon>
        <taxon>Insecta</taxon>
        <taxon>Pterygota</taxon>
        <taxon>Neoptera</taxon>
        <taxon>Paraneoptera</taxon>
        <taxon>Hemiptera</taxon>
        <taxon>Heteroptera</taxon>
        <taxon>Panheteroptera</taxon>
        <taxon>Cimicomorpha</taxon>
        <taxon>Miridae</taxon>
        <taxon>Mirini</taxon>
        <taxon>Lygus</taxon>
    </lineage>
</organism>
<proteinExistence type="predicted"/>
<gene>
    <name evidence="3" type="primary">lysS_7</name>
    <name evidence="3" type="ORF">CM83_32442</name>
</gene>
<sequence>MKLALFVTAFCLSVALFPGDTVGQDAGEATSKLKDIRARAKQLLQEIVKKGVNEYTEQRLALLRKKYQDLKEKLKKRLKGGEKKQVEEQLEKVEETLEQAEEKVEEAE</sequence>
<evidence type="ECO:0000256" key="1">
    <source>
        <dbReference type="SAM" id="Coils"/>
    </source>
</evidence>
<feature type="signal peptide" evidence="2">
    <location>
        <begin position="1"/>
        <end position="23"/>
    </location>
</feature>
<dbReference type="AlphaFoldDB" id="A0A0A9WEN2"/>
<dbReference type="GO" id="GO:0016874">
    <property type="term" value="F:ligase activity"/>
    <property type="evidence" value="ECO:0007669"/>
    <property type="project" value="UniProtKB-KW"/>
</dbReference>